<sequence length="114" mass="13034">MSGNHIYFVTDNITSDVTQSHLLVSVLPLALSSEVTANEDQLTYLTMKSEILRHKRYHQLIYKEILGDKSPSQLLRRIRDLAESSSMDEDILKQLFFSRLPNNVQAILTTIGEK</sequence>
<dbReference type="Proteomes" id="UP001162480">
    <property type="component" value="Chromosome 10"/>
</dbReference>
<evidence type="ECO:0000313" key="1">
    <source>
        <dbReference type="EMBL" id="CAI9729188.1"/>
    </source>
</evidence>
<name>A0AA36FBW6_OCTVU</name>
<organism evidence="1 2">
    <name type="scientific">Octopus vulgaris</name>
    <name type="common">Common octopus</name>
    <dbReference type="NCBI Taxonomy" id="6645"/>
    <lineage>
        <taxon>Eukaryota</taxon>
        <taxon>Metazoa</taxon>
        <taxon>Spiralia</taxon>
        <taxon>Lophotrochozoa</taxon>
        <taxon>Mollusca</taxon>
        <taxon>Cephalopoda</taxon>
        <taxon>Coleoidea</taxon>
        <taxon>Octopodiformes</taxon>
        <taxon>Octopoda</taxon>
        <taxon>Incirrata</taxon>
        <taxon>Octopodidae</taxon>
        <taxon>Octopus</taxon>
    </lineage>
</organism>
<reference evidence="1" key="1">
    <citation type="submission" date="2023-08" db="EMBL/GenBank/DDBJ databases">
        <authorList>
            <person name="Alioto T."/>
            <person name="Alioto T."/>
            <person name="Gomez Garrido J."/>
        </authorList>
    </citation>
    <scope>NUCLEOTIDE SEQUENCE</scope>
</reference>
<keyword evidence="2" id="KW-1185">Reference proteome</keyword>
<dbReference type="EMBL" id="OX597823">
    <property type="protein sequence ID" value="CAI9729188.1"/>
    <property type="molecule type" value="Genomic_DNA"/>
</dbReference>
<accession>A0AA36FBW6</accession>
<gene>
    <name evidence="1" type="ORF">OCTVUL_1B002932</name>
</gene>
<protein>
    <submittedName>
        <fullName evidence="1">Uncharacterized protein</fullName>
    </submittedName>
</protein>
<evidence type="ECO:0000313" key="2">
    <source>
        <dbReference type="Proteomes" id="UP001162480"/>
    </source>
</evidence>
<dbReference type="PANTHER" id="PTHR33327">
    <property type="entry name" value="ENDONUCLEASE"/>
    <property type="match status" value="1"/>
</dbReference>
<dbReference type="AlphaFoldDB" id="A0AA36FBW6"/>
<dbReference type="PANTHER" id="PTHR33327:SF3">
    <property type="entry name" value="RNA-DIRECTED DNA POLYMERASE"/>
    <property type="match status" value="1"/>
</dbReference>
<proteinExistence type="predicted"/>